<sequence length="980" mass="108939">MNPRHIVRAVLALLLCIGGVWTGDVQAQTTTGQIQGYVRGPDGEDLAGATVVARQVETNQSRQVVTSASGAFALAGLRPGTYEVTASRVGAGPQVRTVRVGVGQTLTASFVLAPQAVQLAAITATGTRATESRTSEVAANVSRQQVESLPTSDRNFLSLAQLAPGVQLQNETLDGQRKTFTAGAQGADQVNVFIDGASYKNDMIQGGVAGQDASRGSPFPRNAIGEFRIITQNFKAEYQKASSAIITATTRSGTNQWESSAFFNLQNRELIALDRFQRSVADTAARYDRPEFERVQWGADIGGPIIRDRLHFFGSIERNDQTRASRVNIVPPAGYPALDTINFAALNGEFAQPFESWLGFGKLSWEQAENSFWEVSYSHRAEEDIRGFGNLDSYQSATRFNNGVNTGIIKSTWSPGAFLNEAMLSVQRYRYNPVPNDPGMPNRFFGFGCCAQLGSNVSDQDFTQTRYSLRNDLTWTGLRMGGDHVVKGGVNVDFLDYDIIKRNSENPRFVYEPWFNGFAIPQRVEFQTGDPNFSAKNTQVGLYLQDDWSPTSRLVLNLGMRWDVESHMMNYDYVTPAGIVDSLTRYQDRLFRPLNPDRYFTDGSDRSPFYGAFQPRAGFSYALDSKGITSVFGGWGIFYDRNLFDNAIEESFALQHPSYTIFFAPPGGPVAANQVEWNERYLTDRNALRELIADQRFNTPEVKLLPNDLRPPKAQHFNLGLRRAFGSVEASAAYTGVRSQNVLTFYWANQDFVCPERSFGVPDCFQNRGIPGWGTILMADDAGKTWYDALQIKVDRPYRGSVESGRGWGAGVAVTIAERETQGFNDLFSFANETDFPRQKRNDEPLRIVSNFIVDMPWLWGVQFSGLINLGTGTRLDIGGRFDCNNASTCFDGGGFEPEKHSFIIPDAFAYRMVDLRLRKDFLNVRGSAVGVSAEVFNVFNFDNLGCYNTFNRTDPAFGRSSCTISDPQRLQIGLEYRHR</sequence>
<feature type="domain" description="TonB-dependent transporter Oar-like beta-barrel" evidence="8">
    <location>
        <begin position="249"/>
        <end position="333"/>
    </location>
</feature>
<evidence type="ECO:0000256" key="7">
    <source>
        <dbReference type="SAM" id="SignalP"/>
    </source>
</evidence>
<keyword evidence="2" id="KW-0813">Transport</keyword>
<dbReference type="Gene3D" id="2.60.40.1120">
    <property type="entry name" value="Carboxypeptidase-like, regulatory domain"/>
    <property type="match status" value="1"/>
</dbReference>
<gene>
    <name evidence="9" type="ORF">HNQ61_001055</name>
</gene>
<dbReference type="GO" id="GO:0015344">
    <property type="term" value="F:siderophore uptake transmembrane transporter activity"/>
    <property type="evidence" value="ECO:0007669"/>
    <property type="project" value="TreeGrafter"/>
</dbReference>
<keyword evidence="7" id="KW-0732">Signal</keyword>
<dbReference type="InterPro" id="IPR057601">
    <property type="entry name" value="Oar-like_b-barrel"/>
</dbReference>
<dbReference type="SUPFAM" id="SSF56935">
    <property type="entry name" value="Porins"/>
    <property type="match status" value="1"/>
</dbReference>
<keyword evidence="5" id="KW-0472">Membrane</keyword>
<dbReference type="SUPFAM" id="SSF49452">
    <property type="entry name" value="Starch-binding domain-like"/>
    <property type="match status" value="1"/>
</dbReference>
<keyword evidence="3" id="KW-1134">Transmembrane beta strand</keyword>
<name>A0A841GQU4_9BACT</name>
<accession>A0A841GQU4</accession>
<keyword evidence="4" id="KW-0812">Transmembrane</keyword>
<reference evidence="9 10" key="1">
    <citation type="submission" date="2020-08" db="EMBL/GenBank/DDBJ databases">
        <title>Genomic Encyclopedia of Type Strains, Phase IV (KMG-IV): sequencing the most valuable type-strain genomes for metagenomic binning, comparative biology and taxonomic classification.</title>
        <authorList>
            <person name="Goeker M."/>
        </authorList>
    </citation>
    <scope>NUCLEOTIDE SEQUENCE [LARGE SCALE GENOMIC DNA]</scope>
    <source>
        <strain evidence="9 10">DSM 29007</strain>
    </source>
</reference>
<dbReference type="InterPro" id="IPR036942">
    <property type="entry name" value="Beta-barrel_TonB_sf"/>
</dbReference>
<evidence type="ECO:0000313" key="9">
    <source>
        <dbReference type="EMBL" id="MBB6069440.1"/>
    </source>
</evidence>
<dbReference type="Pfam" id="PF25183">
    <property type="entry name" value="OMP_b-brl_4"/>
    <property type="match status" value="2"/>
</dbReference>
<feature type="signal peptide" evidence="7">
    <location>
        <begin position="1"/>
        <end position="27"/>
    </location>
</feature>
<feature type="chain" id="PRO_5032412445" description="TonB-dependent transporter Oar-like beta-barrel domain-containing protein" evidence="7">
    <location>
        <begin position="28"/>
        <end position="980"/>
    </location>
</feature>
<dbReference type="Proteomes" id="UP000582837">
    <property type="component" value="Unassembled WGS sequence"/>
</dbReference>
<dbReference type="InterPro" id="IPR013784">
    <property type="entry name" value="Carb-bd-like_fold"/>
</dbReference>
<dbReference type="PANTHER" id="PTHR30069">
    <property type="entry name" value="TONB-DEPENDENT OUTER MEMBRANE RECEPTOR"/>
    <property type="match status" value="1"/>
</dbReference>
<dbReference type="InterPro" id="IPR039426">
    <property type="entry name" value="TonB-dep_rcpt-like"/>
</dbReference>
<dbReference type="GO" id="GO:0009279">
    <property type="term" value="C:cell outer membrane"/>
    <property type="evidence" value="ECO:0007669"/>
    <property type="project" value="UniProtKB-SubCell"/>
</dbReference>
<comment type="caution">
    <text evidence="9">The sequence shown here is derived from an EMBL/GenBank/DDBJ whole genome shotgun (WGS) entry which is preliminary data.</text>
</comment>
<dbReference type="GO" id="GO:0044718">
    <property type="term" value="P:siderophore transmembrane transport"/>
    <property type="evidence" value="ECO:0007669"/>
    <property type="project" value="TreeGrafter"/>
</dbReference>
<comment type="subcellular location">
    <subcellularLocation>
        <location evidence="1">Cell outer membrane</location>
        <topology evidence="1">Multi-pass membrane protein</topology>
    </subcellularLocation>
</comment>
<keyword evidence="6" id="KW-0998">Cell outer membrane</keyword>
<evidence type="ECO:0000256" key="4">
    <source>
        <dbReference type="ARBA" id="ARBA00022692"/>
    </source>
</evidence>
<dbReference type="GO" id="GO:0030246">
    <property type="term" value="F:carbohydrate binding"/>
    <property type="evidence" value="ECO:0007669"/>
    <property type="project" value="InterPro"/>
</dbReference>
<evidence type="ECO:0000259" key="8">
    <source>
        <dbReference type="Pfam" id="PF25183"/>
    </source>
</evidence>
<evidence type="ECO:0000256" key="6">
    <source>
        <dbReference type="ARBA" id="ARBA00023237"/>
    </source>
</evidence>
<dbReference type="Pfam" id="PF13620">
    <property type="entry name" value="CarboxypepD_reg"/>
    <property type="match status" value="1"/>
</dbReference>
<evidence type="ECO:0000256" key="5">
    <source>
        <dbReference type="ARBA" id="ARBA00023136"/>
    </source>
</evidence>
<dbReference type="PANTHER" id="PTHR30069:SF46">
    <property type="entry name" value="OAR PROTEIN"/>
    <property type="match status" value="1"/>
</dbReference>
<dbReference type="InterPro" id="IPR037066">
    <property type="entry name" value="Plug_dom_sf"/>
</dbReference>
<dbReference type="Gene3D" id="2.170.130.10">
    <property type="entry name" value="TonB-dependent receptor, plug domain"/>
    <property type="match status" value="1"/>
</dbReference>
<organism evidence="9 10">
    <name type="scientific">Longimicrobium terrae</name>
    <dbReference type="NCBI Taxonomy" id="1639882"/>
    <lineage>
        <taxon>Bacteria</taxon>
        <taxon>Pseudomonadati</taxon>
        <taxon>Gemmatimonadota</taxon>
        <taxon>Longimicrobiia</taxon>
        <taxon>Longimicrobiales</taxon>
        <taxon>Longimicrobiaceae</taxon>
        <taxon>Longimicrobium</taxon>
    </lineage>
</organism>
<proteinExistence type="predicted"/>
<dbReference type="EMBL" id="JACHIA010000002">
    <property type="protein sequence ID" value="MBB6069440.1"/>
    <property type="molecule type" value="Genomic_DNA"/>
</dbReference>
<evidence type="ECO:0000313" key="10">
    <source>
        <dbReference type="Proteomes" id="UP000582837"/>
    </source>
</evidence>
<dbReference type="Gene3D" id="2.40.170.20">
    <property type="entry name" value="TonB-dependent receptor, beta-barrel domain"/>
    <property type="match status" value="1"/>
</dbReference>
<dbReference type="AlphaFoldDB" id="A0A841GQU4"/>
<evidence type="ECO:0000256" key="2">
    <source>
        <dbReference type="ARBA" id="ARBA00022448"/>
    </source>
</evidence>
<dbReference type="RefSeq" id="WP_170037666.1">
    <property type="nucleotide sequence ID" value="NZ_JABDTL010000002.1"/>
</dbReference>
<feature type="domain" description="TonB-dependent transporter Oar-like beta-barrel" evidence="8">
    <location>
        <begin position="428"/>
        <end position="815"/>
    </location>
</feature>
<keyword evidence="10" id="KW-1185">Reference proteome</keyword>
<evidence type="ECO:0000256" key="3">
    <source>
        <dbReference type="ARBA" id="ARBA00022452"/>
    </source>
</evidence>
<evidence type="ECO:0000256" key="1">
    <source>
        <dbReference type="ARBA" id="ARBA00004571"/>
    </source>
</evidence>
<protein>
    <recommendedName>
        <fullName evidence="8">TonB-dependent transporter Oar-like beta-barrel domain-containing protein</fullName>
    </recommendedName>
</protein>